<dbReference type="AlphaFoldDB" id="A0A1R0GWT1"/>
<feature type="region of interest" description="Disordered" evidence="1">
    <location>
        <begin position="316"/>
        <end position="348"/>
    </location>
</feature>
<dbReference type="InterPro" id="IPR019384">
    <property type="entry name" value="FHIP"/>
</dbReference>
<feature type="compositionally biased region" description="Polar residues" evidence="1">
    <location>
        <begin position="636"/>
        <end position="657"/>
    </location>
</feature>
<dbReference type="PANTHER" id="PTHR21705">
    <property type="entry name" value="RAI16 PROTEIN-RELATED"/>
    <property type="match status" value="1"/>
</dbReference>
<feature type="compositionally biased region" description="Basic and acidic residues" evidence="1">
    <location>
        <begin position="597"/>
        <end position="612"/>
    </location>
</feature>
<organism evidence="2 3">
    <name type="scientific">Smittium mucronatum</name>
    <dbReference type="NCBI Taxonomy" id="133383"/>
    <lineage>
        <taxon>Eukaryota</taxon>
        <taxon>Fungi</taxon>
        <taxon>Fungi incertae sedis</taxon>
        <taxon>Zoopagomycota</taxon>
        <taxon>Kickxellomycotina</taxon>
        <taxon>Harpellomycetes</taxon>
        <taxon>Harpellales</taxon>
        <taxon>Legeriomycetaceae</taxon>
        <taxon>Smittium</taxon>
    </lineage>
</organism>
<accession>A0A1R0GWT1</accession>
<feature type="region of interest" description="Disordered" evidence="1">
    <location>
        <begin position="151"/>
        <end position="174"/>
    </location>
</feature>
<proteinExistence type="predicted"/>
<evidence type="ECO:0000256" key="1">
    <source>
        <dbReference type="SAM" id="MobiDB-lite"/>
    </source>
</evidence>
<dbReference type="EMBL" id="LSSL01002547">
    <property type="protein sequence ID" value="OLY81349.1"/>
    <property type="molecule type" value="Genomic_DNA"/>
</dbReference>
<keyword evidence="3" id="KW-1185">Reference proteome</keyword>
<evidence type="ECO:0000313" key="3">
    <source>
        <dbReference type="Proteomes" id="UP000187455"/>
    </source>
</evidence>
<feature type="compositionally biased region" description="Basic and acidic residues" evidence="1">
    <location>
        <begin position="384"/>
        <end position="400"/>
    </location>
</feature>
<comment type="caution">
    <text evidence="2">The sequence shown here is derived from an EMBL/GenBank/DDBJ whole genome shotgun (WGS) entry which is preliminary data.</text>
</comment>
<name>A0A1R0GWT1_9FUNG</name>
<sequence length="752" mass="84680">MGPSELGELARESLISFCSISIVSEHQDHNSIITESDGILNGLIESLSYLYSQTSMNKPSKRSQTCRIFSLKMIGPRLLPIPVRRLYDSSINSENDLENQELSEDELTTKNYSSSELAAFTTTIYATEILKNSYSEILRIPFLVLLLGSDTSPENPDNPNPPKNDSPGLNNQSDMNEKSNFLRYSLEISHSGIYGNRIKTLLINRMFHSDSKLSLATIRMFDVILGFLDQFTYVSLVLRNFCFCENYKPEIYLMEDSSSIELSSETPDYEEPIGIDFDLASIIQKHFSYASPSQIFLYMPGAVVAASSKLVSKVSRPSKGDTYNSFENSPAKSDFPELPNSLKNVKDEVPPNLELSMSTDELSTLTDQNPGNLDSTKLDSSLYNDKEKSLESKSPDRDLPNYKNAQFDNGEYENEDEEYDSYLQSNIEKLNLIYDYKLSFWKPLIGNKIAIQSQSNFYPGLFFISLLRLLKTMSSRNIAHNLLITGILSKLLLIGNHDLALYMFLKNNVIYDEDSLQVSGPIDEINSIIDNSKSPKHEQKPNLHQIQSSSTPNIYLYDILVRLSAKAYAKSLEINEFSEKLDDCREAGVSSGLYMAKTDHTDSQNAESDSKLSPRTKRKPRANFIIDDTDSPDKTAINSVSNSPDSRSRIGSPQNLIGSLKPHSPGNRSRLIQQIGEASSNASQFVRGASERIDRKSRDQTHKRFINAYLVLDEFCREIGSIAIAHSIVDLNLEFERIQNQKNSDLISLEKQ</sequence>
<protein>
    <submittedName>
        <fullName evidence="2">Uncharacterized protein</fullName>
    </submittedName>
</protein>
<gene>
    <name evidence="2" type="ORF">AYI68_g4548</name>
</gene>
<dbReference type="PANTHER" id="PTHR21705:SF11">
    <property type="entry name" value="FHIP FAMILY PROTEIN CG3558"/>
    <property type="match status" value="1"/>
</dbReference>
<feature type="region of interest" description="Disordered" evidence="1">
    <location>
        <begin position="362"/>
        <end position="415"/>
    </location>
</feature>
<evidence type="ECO:0000313" key="2">
    <source>
        <dbReference type="EMBL" id="OLY81349.1"/>
    </source>
</evidence>
<dbReference type="Proteomes" id="UP000187455">
    <property type="component" value="Unassembled WGS sequence"/>
</dbReference>
<feature type="compositionally biased region" description="Polar residues" evidence="1">
    <location>
        <begin position="362"/>
        <end position="383"/>
    </location>
</feature>
<feature type="region of interest" description="Disordered" evidence="1">
    <location>
        <begin position="597"/>
        <end position="667"/>
    </location>
</feature>
<dbReference type="OrthoDB" id="5600235at2759"/>
<reference evidence="2 3" key="1">
    <citation type="journal article" date="2016" name="Mol. Biol. Evol.">
        <title>Genome-Wide Survey of Gut Fungi (Harpellales) Reveals the First Horizontally Transferred Ubiquitin Gene from a Mosquito Host.</title>
        <authorList>
            <person name="Wang Y."/>
            <person name="White M.M."/>
            <person name="Kvist S."/>
            <person name="Moncalvo J.M."/>
        </authorList>
    </citation>
    <scope>NUCLEOTIDE SEQUENCE [LARGE SCALE GENOMIC DNA]</scope>
    <source>
        <strain evidence="2 3">ALG-7-W6</strain>
    </source>
</reference>
<feature type="compositionally biased region" description="Polar residues" evidence="1">
    <location>
        <begin position="321"/>
        <end position="331"/>
    </location>
</feature>